<dbReference type="EMBL" id="JAULSV010000001">
    <property type="protein sequence ID" value="KAK0656299.1"/>
    <property type="molecule type" value="Genomic_DNA"/>
</dbReference>
<keyword evidence="1" id="KW-0812">Transmembrane</keyword>
<keyword evidence="2" id="KW-0732">Signal</keyword>
<organism evidence="3 4">
    <name type="scientific">Cercophora newfieldiana</name>
    <dbReference type="NCBI Taxonomy" id="92897"/>
    <lineage>
        <taxon>Eukaryota</taxon>
        <taxon>Fungi</taxon>
        <taxon>Dikarya</taxon>
        <taxon>Ascomycota</taxon>
        <taxon>Pezizomycotina</taxon>
        <taxon>Sordariomycetes</taxon>
        <taxon>Sordariomycetidae</taxon>
        <taxon>Sordariales</taxon>
        <taxon>Lasiosphaeriaceae</taxon>
        <taxon>Cercophora</taxon>
    </lineage>
</organism>
<dbReference type="AlphaFoldDB" id="A0AA40D0Z7"/>
<keyword evidence="1" id="KW-1133">Transmembrane helix</keyword>
<protein>
    <submittedName>
        <fullName evidence="3">Uncharacterized protein</fullName>
    </submittedName>
</protein>
<feature type="transmembrane region" description="Helical" evidence="1">
    <location>
        <begin position="147"/>
        <end position="168"/>
    </location>
</feature>
<proteinExistence type="predicted"/>
<keyword evidence="1" id="KW-0472">Membrane</keyword>
<sequence>MMHSLRHHAAFWLASASAVATYKLASRFIDESIFRMFLGPLAVLKASTVALGPGPPRCQQVGGLDPLAFLNTFVLLACLGSLAKYIHLPGLDATPILGLIHALLAFSTLGVIEPVREQTRAIEPFYFLGPIPDPPTKVPLALTIPSALIFAYGEAFMLAVILAVFYLLDIQLGYLYGSSADVSCWSIGAAPVAGFRDGNILNILAVPYLVSPIGDIADTVFILVHKFIKPHWIEQPLTFPTGARDDEWGFTELRAVRSGLSVLWPLYNAWASNTTLPESSILLSRAPSMLWACTVGGLGYRVLSAWHSRERL</sequence>
<dbReference type="Proteomes" id="UP001174936">
    <property type="component" value="Unassembled WGS sequence"/>
</dbReference>
<evidence type="ECO:0000256" key="1">
    <source>
        <dbReference type="SAM" id="Phobius"/>
    </source>
</evidence>
<gene>
    <name evidence="3" type="ORF">B0T16DRAFT_33409</name>
</gene>
<accession>A0AA40D0Z7</accession>
<name>A0AA40D0Z7_9PEZI</name>
<feature type="chain" id="PRO_5041369394" evidence="2">
    <location>
        <begin position="26"/>
        <end position="312"/>
    </location>
</feature>
<evidence type="ECO:0000313" key="4">
    <source>
        <dbReference type="Proteomes" id="UP001174936"/>
    </source>
</evidence>
<comment type="caution">
    <text evidence="3">The sequence shown here is derived from an EMBL/GenBank/DDBJ whole genome shotgun (WGS) entry which is preliminary data.</text>
</comment>
<reference evidence="3" key="1">
    <citation type="submission" date="2023-06" db="EMBL/GenBank/DDBJ databases">
        <title>Genome-scale phylogeny and comparative genomics of the fungal order Sordariales.</title>
        <authorList>
            <consortium name="Lawrence Berkeley National Laboratory"/>
            <person name="Hensen N."/>
            <person name="Bonometti L."/>
            <person name="Westerberg I."/>
            <person name="Brannstrom I.O."/>
            <person name="Guillou S."/>
            <person name="Cros-Aarteil S."/>
            <person name="Calhoun S."/>
            <person name="Haridas S."/>
            <person name="Kuo A."/>
            <person name="Mondo S."/>
            <person name="Pangilinan J."/>
            <person name="Riley R."/>
            <person name="Labutti K."/>
            <person name="Andreopoulos B."/>
            <person name="Lipzen A."/>
            <person name="Chen C."/>
            <person name="Yanf M."/>
            <person name="Daum C."/>
            <person name="Ng V."/>
            <person name="Clum A."/>
            <person name="Steindorff A."/>
            <person name="Ohm R."/>
            <person name="Martin F."/>
            <person name="Silar P."/>
            <person name="Natvig D."/>
            <person name="Lalanne C."/>
            <person name="Gautier V."/>
            <person name="Ament-Velasquez S.L."/>
            <person name="Kruys A."/>
            <person name="Hutchinson M.I."/>
            <person name="Powell A.J."/>
            <person name="Barry K."/>
            <person name="Miller A.N."/>
            <person name="Grigoriev I.V."/>
            <person name="Debuchy R."/>
            <person name="Gladieux P."/>
            <person name="Thoren M.H."/>
            <person name="Johannesson H."/>
        </authorList>
    </citation>
    <scope>NUCLEOTIDE SEQUENCE</scope>
    <source>
        <strain evidence="3">SMH2532-1</strain>
    </source>
</reference>
<feature type="signal peptide" evidence="2">
    <location>
        <begin position="1"/>
        <end position="25"/>
    </location>
</feature>
<evidence type="ECO:0000313" key="3">
    <source>
        <dbReference type="EMBL" id="KAK0656299.1"/>
    </source>
</evidence>
<evidence type="ECO:0000256" key="2">
    <source>
        <dbReference type="SAM" id="SignalP"/>
    </source>
</evidence>
<feature type="transmembrane region" description="Helical" evidence="1">
    <location>
        <begin position="93"/>
        <end position="112"/>
    </location>
</feature>
<feature type="transmembrane region" description="Helical" evidence="1">
    <location>
        <begin position="67"/>
        <end position="86"/>
    </location>
</feature>
<keyword evidence="4" id="KW-1185">Reference proteome</keyword>